<dbReference type="GO" id="GO:0004842">
    <property type="term" value="F:ubiquitin-protein transferase activity"/>
    <property type="evidence" value="ECO:0007669"/>
    <property type="project" value="TreeGrafter"/>
</dbReference>
<dbReference type="PANTHER" id="PTHR12183:SF32">
    <property type="entry name" value="MITOCHONDRIAL E3 UBIQUITIN PROTEIN LIGASE 1"/>
    <property type="match status" value="1"/>
</dbReference>
<dbReference type="EMBL" id="CAXLJL010000667">
    <property type="protein sequence ID" value="CAL5139883.1"/>
    <property type="molecule type" value="Genomic_DNA"/>
</dbReference>
<dbReference type="Proteomes" id="UP001497525">
    <property type="component" value="Unassembled WGS sequence"/>
</dbReference>
<evidence type="ECO:0000259" key="5">
    <source>
        <dbReference type="PROSITE" id="PS50089"/>
    </source>
</evidence>
<organism evidence="6 7">
    <name type="scientific">Calicophoron daubneyi</name>
    <name type="common">Rumen fluke</name>
    <name type="synonym">Paramphistomum daubneyi</name>
    <dbReference type="NCBI Taxonomy" id="300641"/>
    <lineage>
        <taxon>Eukaryota</taxon>
        <taxon>Metazoa</taxon>
        <taxon>Spiralia</taxon>
        <taxon>Lophotrochozoa</taxon>
        <taxon>Platyhelminthes</taxon>
        <taxon>Trematoda</taxon>
        <taxon>Digenea</taxon>
        <taxon>Plagiorchiida</taxon>
        <taxon>Pronocephalata</taxon>
        <taxon>Paramphistomoidea</taxon>
        <taxon>Paramphistomidae</taxon>
        <taxon>Calicophoron</taxon>
    </lineage>
</organism>
<dbReference type="PANTHER" id="PTHR12183">
    <property type="entry name" value="MITOCHONDRIAL UBIQUITIN LIGASE ACTIVATOR OF NFKB 1"/>
    <property type="match status" value="1"/>
</dbReference>
<feature type="domain" description="RING-type" evidence="5">
    <location>
        <begin position="56"/>
        <end position="91"/>
    </location>
</feature>
<dbReference type="GO" id="GO:0016567">
    <property type="term" value="P:protein ubiquitination"/>
    <property type="evidence" value="ECO:0007669"/>
    <property type="project" value="TreeGrafter"/>
</dbReference>
<dbReference type="GO" id="GO:0008270">
    <property type="term" value="F:zinc ion binding"/>
    <property type="evidence" value="ECO:0007669"/>
    <property type="project" value="UniProtKB-KW"/>
</dbReference>
<dbReference type="SUPFAM" id="SSF57850">
    <property type="entry name" value="RING/U-box"/>
    <property type="match status" value="1"/>
</dbReference>
<evidence type="ECO:0000256" key="2">
    <source>
        <dbReference type="ARBA" id="ARBA00022771"/>
    </source>
</evidence>
<dbReference type="InterPro" id="IPR001841">
    <property type="entry name" value="Znf_RING"/>
</dbReference>
<protein>
    <recommendedName>
        <fullName evidence="5">RING-type domain-containing protein</fullName>
    </recommendedName>
</protein>
<accession>A0AAV2TRN6</accession>
<comment type="caution">
    <text evidence="6">The sequence shown here is derived from an EMBL/GenBank/DDBJ whole genome shotgun (WGS) entry which is preliminary data.</text>
</comment>
<dbReference type="AlphaFoldDB" id="A0AAV2TRN6"/>
<proteinExistence type="predicted"/>
<evidence type="ECO:0000256" key="3">
    <source>
        <dbReference type="ARBA" id="ARBA00022833"/>
    </source>
</evidence>
<dbReference type="InterPro" id="IPR051652">
    <property type="entry name" value="MDM2_MDM4_MUL1"/>
</dbReference>
<dbReference type="Gene3D" id="3.30.40.10">
    <property type="entry name" value="Zinc/RING finger domain, C3HC4 (zinc finger)"/>
    <property type="match status" value="1"/>
</dbReference>
<keyword evidence="1" id="KW-0479">Metal-binding</keyword>
<evidence type="ECO:0000313" key="6">
    <source>
        <dbReference type="EMBL" id="CAL5139883.1"/>
    </source>
</evidence>
<reference evidence="6" key="1">
    <citation type="submission" date="2024-06" db="EMBL/GenBank/DDBJ databases">
        <authorList>
            <person name="Liu X."/>
            <person name="Lenzi L."/>
            <person name="Haldenby T S."/>
            <person name="Uol C."/>
        </authorList>
    </citation>
    <scope>NUCLEOTIDE SEQUENCE</scope>
</reference>
<sequence length="103" mass="11590">MLNGFSFAYYFYGGISETFYLVCDPYVSYFFSKGPSNSESGKRYQQEQSGVPGNECCVCREGTVDCAILNCGHICCCERCAKRLSSCPVCRQSIDRIIRLYPV</sequence>
<evidence type="ECO:0000256" key="1">
    <source>
        <dbReference type="ARBA" id="ARBA00022723"/>
    </source>
</evidence>
<dbReference type="Pfam" id="PF13920">
    <property type="entry name" value="zf-C3HC4_3"/>
    <property type="match status" value="1"/>
</dbReference>
<gene>
    <name evidence="6" type="ORF">CDAUBV1_LOCUS15075</name>
</gene>
<keyword evidence="2 4" id="KW-0863">Zinc-finger</keyword>
<dbReference type="PROSITE" id="PS50089">
    <property type="entry name" value="ZF_RING_2"/>
    <property type="match status" value="1"/>
</dbReference>
<evidence type="ECO:0000313" key="7">
    <source>
        <dbReference type="Proteomes" id="UP001497525"/>
    </source>
</evidence>
<evidence type="ECO:0000256" key="4">
    <source>
        <dbReference type="PROSITE-ProRule" id="PRU00175"/>
    </source>
</evidence>
<keyword evidence="3" id="KW-0862">Zinc</keyword>
<dbReference type="InterPro" id="IPR013083">
    <property type="entry name" value="Znf_RING/FYVE/PHD"/>
</dbReference>
<name>A0AAV2TRN6_CALDB</name>